<dbReference type="Gene3D" id="3.40.605.10">
    <property type="entry name" value="Aldehyde Dehydrogenase, Chain A, domain 1"/>
    <property type="match status" value="1"/>
</dbReference>
<evidence type="ECO:0000313" key="6">
    <source>
        <dbReference type="Proteomes" id="UP001597229"/>
    </source>
</evidence>
<dbReference type="EMBL" id="JBHTLX010000024">
    <property type="protein sequence ID" value="MFD1250528.1"/>
    <property type="molecule type" value="Genomic_DNA"/>
</dbReference>
<comment type="caution">
    <text evidence="5">The sequence shown here is derived from an EMBL/GenBank/DDBJ whole genome shotgun (WGS) entry which is preliminary data.</text>
</comment>
<dbReference type="InterPro" id="IPR016161">
    <property type="entry name" value="Ald_DH/histidinol_DH"/>
</dbReference>
<dbReference type="SUPFAM" id="SSF53720">
    <property type="entry name" value="ALDH-like"/>
    <property type="match status" value="1"/>
</dbReference>
<evidence type="ECO:0000313" key="5">
    <source>
        <dbReference type="EMBL" id="MFD1250528.1"/>
    </source>
</evidence>
<dbReference type="PROSITE" id="PS00687">
    <property type="entry name" value="ALDEHYDE_DEHYDR_GLU"/>
    <property type="match status" value="1"/>
</dbReference>
<evidence type="ECO:0000256" key="3">
    <source>
        <dbReference type="RuleBase" id="RU003345"/>
    </source>
</evidence>
<name>A0ABW3W8B0_9ACTN</name>
<organism evidence="5 6">
    <name type="scientific">Nocardioides ginsengisoli</name>
    <dbReference type="NCBI Taxonomy" id="363868"/>
    <lineage>
        <taxon>Bacteria</taxon>
        <taxon>Bacillati</taxon>
        <taxon>Actinomycetota</taxon>
        <taxon>Actinomycetes</taxon>
        <taxon>Propionibacteriales</taxon>
        <taxon>Nocardioidaceae</taxon>
        <taxon>Nocardioides</taxon>
    </lineage>
</organism>
<feature type="domain" description="Aldehyde dehydrogenase" evidence="4">
    <location>
        <begin position="25"/>
        <end position="479"/>
    </location>
</feature>
<proteinExistence type="inferred from homology"/>
<dbReference type="Pfam" id="PF00171">
    <property type="entry name" value="Aldedh"/>
    <property type="match status" value="1"/>
</dbReference>
<dbReference type="InterPro" id="IPR016162">
    <property type="entry name" value="Ald_DH_N"/>
</dbReference>
<accession>A0ABW3W8B0</accession>
<dbReference type="EC" id="1.2.1.19" evidence="5"/>
<dbReference type="Proteomes" id="UP001597229">
    <property type="component" value="Unassembled WGS sequence"/>
</dbReference>
<dbReference type="Gene3D" id="3.40.309.10">
    <property type="entry name" value="Aldehyde Dehydrogenase, Chain A, domain 2"/>
    <property type="match status" value="1"/>
</dbReference>
<keyword evidence="6" id="KW-1185">Reference proteome</keyword>
<keyword evidence="1 3" id="KW-0560">Oxidoreductase</keyword>
<sequence>MSALPASNAPLLLHMVGGRSVAGSGTSTHPVVNPATGAVIARATNGTAEDVDQAVAVATTAFAAWRRTTPAERADVLLRAAGVVEENGDELARLESANAGKPLALAREDVAGTVDTLRFMAGAVRAQQSLAAGDYLAGKTSMIVREPVGVVAAITPWNYPLLTAAWKIGPILAAGNTCVLKPSEQTPLTTIRLAELLADVVPPGVLNIILGEGPVVGEALATHPDVALVSVTGSVRSGQAVARAASDSLKRVHLELGGKAPVIVFADADLDAVADGIAFAGFGNSGQDCGAACRVLVEESVHDALVERLVARAEALVVGDPVEGEAVEMGPLVSEAHRDSVVGFLERAYAEGVRAAAGGGAPDRSGFFVSPTVLVDIPADAECVRQEIFGPVVTVETFADEEAAVAAANDTAYGLAASVWTGNARRAAALPGRLDFGTVWVNDHLSFATEMPWGGFKASGYGRDLSAYALDDYSRTKHVMVNHG</sequence>
<dbReference type="InterPro" id="IPR029510">
    <property type="entry name" value="Ald_DH_CS_GLU"/>
</dbReference>
<evidence type="ECO:0000256" key="1">
    <source>
        <dbReference type="ARBA" id="ARBA00023002"/>
    </source>
</evidence>
<comment type="similarity">
    <text evidence="3">Belongs to the aldehyde dehydrogenase family.</text>
</comment>
<dbReference type="NCBIfam" id="NF010000">
    <property type="entry name" value="PRK13473.1"/>
    <property type="match status" value="1"/>
</dbReference>
<dbReference type="RefSeq" id="WP_367919004.1">
    <property type="nucleotide sequence ID" value="NZ_BAABAC010000018.1"/>
</dbReference>
<reference evidence="6" key="1">
    <citation type="journal article" date="2019" name="Int. J. Syst. Evol. Microbiol.">
        <title>The Global Catalogue of Microorganisms (GCM) 10K type strain sequencing project: providing services to taxonomists for standard genome sequencing and annotation.</title>
        <authorList>
            <consortium name="The Broad Institute Genomics Platform"/>
            <consortium name="The Broad Institute Genome Sequencing Center for Infectious Disease"/>
            <person name="Wu L."/>
            <person name="Ma J."/>
        </authorList>
    </citation>
    <scope>NUCLEOTIDE SEQUENCE [LARGE SCALE GENOMIC DNA]</scope>
    <source>
        <strain evidence="6">CCUG 52478</strain>
    </source>
</reference>
<dbReference type="PANTHER" id="PTHR11699">
    <property type="entry name" value="ALDEHYDE DEHYDROGENASE-RELATED"/>
    <property type="match status" value="1"/>
</dbReference>
<dbReference type="InterPro" id="IPR015590">
    <property type="entry name" value="Aldehyde_DH_dom"/>
</dbReference>
<feature type="active site" evidence="2">
    <location>
        <position position="255"/>
    </location>
</feature>
<evidence type="ECO:0000256" key="2">
    <source>
        <dbReference type="PROSITE-ProRule" id="PRU10007"/>
    </source>
</evidence>
<dbReference type="InterPro" id="IPR016163">
    <property type="entry name" value="Ald_DH_C"/>
</dbReference>
<evidence type="ECO:0000259" key="4">
    <source>
        <dbReference type="Pfam" id="PF00171"/>
    </source>
</evidence>
<protein>
    <submittedName>
        <fullName evidence="5">Aminobutyraldehyde dehydrogenase</fullName>
        <ecNumber evidence="5">1.2.1.19</ecNumber>
    </submittedName>
</protein>
<gene>
    <name evidence="5" type="ORF">ACFQ3F_22235</name>
</gene>
<dbReference type="GO" id="GO:0019145">
    <property type="term" value="F:aminobutyraldehyde dehydrogenase (NAD+) activity"/>
    <property type="evidence" value="ECO:0007669"/>
    <property type="project" value="UniProtKB-EC"/>
</dbReference>